<sequence>MPTASPLEFSVDRKSRLKLKEQLQILAMEPREQRKLVMTMARAVRKQAATNIRQQRTVEGRAMAPRKEARVKRRMLTKLARPNKRRGLQVYGRGNDAAELAYGNKLTGQIAYRHQHGIPEPWTSARASKVYGTPDYSAPATRTQAKALNAAGYRVSVKRKRGKGSRLKRVSIKWICENLTQGQAGRILKVLNGGKQGKTCWETKPAARPFLGATPEHAQQMLHDLARRTIEQLKK</sequence>
<dbReference type="OrthoDB" id="5464877at2"/>
<gene>
    <name evidence="1" type="ORF">SAMN02745161_0373</name>
</gene>
<evidence type="ECO:0008006" key="3">
    <source>
        <dbReference type="Google" id="ProtNLM"/>
    </source>
</evidence>
<accession>A0A1N6DPK9</accession>
<evidence type="ECO:0000313" key="1">
    <source>
        <dbReference type="EMBL" id="SIN72748.1"/>
    </source>
</evidence>
<dbReference type="RefSeq" id="WP_074215261.1">
    <property type="nucleotide sequence ID" value="NZ_FSRG01000003.1"/>
</dbReference>
<proteinExistence type="predicted"/>
<reference evidence="2" key="1">
    <citation type="submission" date="2016-11" db="EMBL/GenBank/DDBJ databases">
        <authorList>
            <person name="Varghese N."/>
            <person name="Submissions S."/>
        </authorList>
    </citation>
    <scope>NUCLEOTIDE SEQUENCE [LARGE SCALE GENOMIC DNA]</scope>
    <source>
        <strain evidence="2">DSM 17456</strain>
    </source>
</reference>
<keyword evidence="2" id="KW-1185">Reference proteome</keyword>
<dbReference type="STRING" id="1121457.SAMN02745161_0373"/>
<dbReference type="EMBL" id="FSRG01000003">
    <property type="protein sequence ID" value="SIN72748.1"/>
    <property type="molecule type" value="Genomic_DNA"/>
</dbReference>
<organism evidence="1 2">
    <name type="scientific">Halodesulfovibrio marinisediminis DSM 17456</name>
    <dbReference type="NCBI Taxonomy" id="1121457"/>
    <lineage>
        <taxon>Bacteria</taxon>
        <taxon>Pseudomonadati</taxon>
        <taxon>Thermodesulfobacteriota</taxon>
        <taxon>Desulfovibrionia</taxon>
        <taxon>Desulfovibrionales</taxon>
        <taxon>Desulfovibrionaceae</taxon>
        <taxon>Halodesulfovibrio</taxon>
    </lineage>
</organism>
<name>A0A1N6DPK9_9BACT</name>
<dbReference type="AlphaFoldDB" id="A0A1N6DPK9"/>
<protein>
    <recommendedName>
        <fullName evidence="3">Phage virion morphogenesis family protein</fullName>
    </recommendedName>
</protein>
<dbReference type="Proteomes" id="UP000184694">
    <property type="component" value="Unassembled WGS sequence"/>
</dbReference>
<evidence type="ECO:0000313" key="2">
    <source>
        <dbReference type="Proteomes" id="UP000184694"/>
    </source>
</evidence>